<accession>A0A8J5CTQ3</accession>
<reference evidence="2 3" key="1">
    <citation type="submission" date="2020-08" db="EMBL/GenBank/DDBJ databases">
        <title>Plant Genome Project.</title>
        <authorList>
            <person name="Zhang R.-G."/>
        </authorList>
    </citation>
    <scope>NUCLEOTIDE SEQUENCE [LARGE SCALE GENOMIC DNA]</scope>
    <source>
        <tissue evidence="2">Rhizome</tissue>
    </source>
</reference>
<sequence length="107" mass="11674">MKRRCARAALVACLILFVVAGSCRGRKHSGRRHHAGRRLPLPAHGLAYADVAAILRHGLGGGGYRTPAAEKSESLVDDDKRLVPTGSNPLHNRFEKRLNKLNDLGKM</sequence>
<dbReference type="Proteomes" id="UP000734854">
    <property type="component" value="Unassembled WGS sequence"/>
</dbReference>
<protein>
    <submittedName>
        <fullName evidence="2">Uncharacterized protein</fullName>
    </submittedName>
</protein>
<evidence type="ECO:0000313" key="3">
    <source>
        <dbReference type="Proteomes" id="UP000734854"/>
    </source>
</evidence>
<name>A0A8J5CTQ3_ZINOF</name>
<feature type="signal peptide" evidence="1">
    <location>
        <begin position="1"/>
        <end position="25"/>
    </location>
</feature>
<dbReference type="EMBL" id="JACMSC010000022">
    <property type="protein sequence ID" value="KAG6469204.1"/>
    <property type="molecule type" value="Genomic_DNA"/>
</dbReference>
<proteinExistence type="predicted"/>
<evidence type="ECO:0000313" key="2">
    <source>
        <dbReference type="EMBL" id="KAG6469204.1"/>
    </source>
</evidence>
<feature type="chain" id="PRO_5035278746" evidence="1">
    <location>
        <begin position="26"/>
        <end position="107"/>
    </location>
</feature>
<dbReference type="AlphaFoldDB" id="A0A8J5CTQ3"/>
<dbReference type="PANTHER" id="PTHR36705">
    <property type="entry name" value="CLAVATA3/ESR (CLE)-RELATED PROTEIN 20"/>
    <property type="match status" value="1"/>
</dbReference>
<gene>
    <name evidence="2" type="ORF">ZIOFF_073909</name>
</gene>
<dbReference type="PANTHER" id="PTHR36705:SF10">
    <property type="entry name" value="CLAVATA3_ESR (CLE)-RELATED PROTEIN 19"/>
    <property type="match status" value="1"/>
</dbReference>
<comment type="caution">
    <text evidence="2">The sequence shown here is derived from an EMBL/GenBank/DDBJ whole genome shotgun (WGS) entry which is preliminary data.</text>
</comment>
<dbReference type="PROSITE" id="PS51257">
    <property type="entry name" value="PROKAR_LIPOPROTEIN"/>
    <property type="match status" value="1"/>
</dbReference>
<keyword evidence="1" id="KW-0732">Signal</keyword>
<organism evidence="2 3">
    <name type="scientific">Zingiber officinale</name>
    <name type="common">Ginger</name>
    <name type="synonym">Amomum zingiber</name>
    <dbReference type="NCBI Taxonomy" id="94328"/>
    <lineage>
        <taxon>Eukaryota</taxon>
        <taxon>Viridiplantae</taxon>
        <taxon>Streptophyta</taxon>
        <taxon>Embryophyta</taxon>
        <taxon>Tracheophyta</taxon>
        <taxon>Spermatophyta</taxon>
        <taxon>Magnoliopsida</taxon>
        <taxon>Liliopsida</taxon>
        <taxon>Zingiberales</taxon>
        <taxon>Zingiberaceae</taxon>
        <taxon>Zingiber</taxon>
    </lineage>
</organism>
<keyword evidence="3" id="KW-1185">Reference proteome</keyword>
<evidence type="ECO:0000256" key="1">
    <source>
        <dbReference type="SAM" id="SignalP"/>
    </source>
</evidence>